<keyword evidence="4" id="KW-1185">Reference proteome</keyword>
<accession>A0A9P6E8Q0</accession>
<dbReference type="OrthoDB" id="3246510at2759"/>
<comment type="caution">
    <text evidence="3">The sequence shown here is derived from an EMBL/GenBank/DDBJ whole genome shotgun (WGS) entry which is preliminary data.</text>
</comment>
<feature type="coiled-coil region" evidence="1">
    <location>
        <begin position="529"/>
        <end position="663"/>
    </location>
</feature>
<feature type="compositionally biased region" description="Low complexity" evidence="2">
    <location>
        <begin position="119"/>
        <end position="131"/>
    </location>
</feature>
<dbReference type="AlphaFoldDB" id="A0A9P6E8Q0"/>
<feature type="compositionally biased region" description="Polar residues" evidence="2">
    <location>
        <begin position="144"/>
        <end position="155"/>
    </location>
</feature>
<evidence type="ECO:0000313" key="4">
    <source>
        <dbReference type="Proteomes" id="UP000807306"/>
    </source>
</evidence>
<evidence type="ECO:0000256" key="1">
    <source>
        <dbReference type="SAM" id="Coils"/>
    </source>
</evidence>
<protein>
    <submittedName>
        <fullName evidence="3">Uncharacterized protein</fullName>
    </submittedName>
</protein>
<feature type="compositionally biased region" description="Polar residues" evidence="2">
    <location>
        <begin position="902"/>
        <end position="913"/>
    </location>
</feature>
<dbReference type="PANTHER" id="PTHR23159">
    <property type="entry name" value="CENTROSOMAL PROTEIN 2"/>
    <property type="match status" value="1"/>
</dbReference>
<keyword evidence="1" id="KW-0175">Coiled coil</keyword>
<feature type="coiled-coil region" evidence="1">
    <location>
        <begin position="720"/>
        <end position="802"/>
    </location>
</feature>
<feature type="compositionally biased region" description="Polar residues" evidence="2">
    <location>
        <begin position="25"/>
        <end position="39"/>
    </location>
</feature>
<dbReference type="EMBL" id="MU157899">
    <property type="protein sequence ID" value="KAF9524394.1"/>
    <property type="molecule type" value="Genomic_DNA"/>
</dbReference>
<feature type="region of interest" description="Disordered" evidence="2">
    <location>
        <begin position="902"/>
        <end position="1015"/>
    </location>
</feature>
<name>A0A9P6E8Q0_9AGAR</name>
<dbReference type="Proteomes" id="UP000807306">
    <property type="component" value="Unassembled WGS sequence"/>
</dbReference>
<feature type="compositionally biased region" description="Low complexity" evidence="2">
    <location>
        <begin position="974"/>
        <end position="993"/>
    </location>
</feature>
<sequence length="1015" mass="113374">MNRSPQEGLYHPEERVEASRVFPSLSKSRQWQDNTSSRRLSAPMGRSTSTFPAIETAGYISSARSRVPLFLRPTQSPAPEKLTEHQRHVDDKRAVLEASNTFETHYGLKEHAYMRENPSITTSPVAPSSSSEEPETPRRVGHNPASTSTSVNPSTGFVVPRDDPADKSTGVLIMKENFHLKTENEKLTNLYASTSKDLTDTRKKHDVASDGLQNARAEIDELRRALSSDRELLAATRAELVEVRKSNDKNAEERGRLQVDLTVTQVEAEKLKERFSEVQAKVKRISTDTAGFGEILVELKQGHRTHHENLQAMKLENADIRKHTQNGLDALNLLLDEDATMNRAATTKDALQDLQRALHDSEQVTDMLRDKLLRQGGQLSEAQSRILELEQEKHGVLRELLSAKDIEAERHVSLSAIEENVEKLTERLATRERETFDLLAQSTSLKESLKVVSAELENRKDAFNDLQAKLEQCVGLLNETYPPAHSPSSQNTIRTSLEKEVLIIKSKFESAETSNEKLSGLLTEQSDVRNTLEREVGTFKSDLESAKESKEELRVLLADVKRDLATKEGELRKRDPNIDLEHTIHDLTKEISLMTLTLKEAKAKEADLTKAFHRSESLVSELRSLNTKLREDLEQTKEKLDSQRQLQKDLEKLAKEVASSKANADENLAKYSTSEGKSQRLQEENCELKERLQVQSTALFQSKEECAVFKGRVSGQERLLEAAQKNSQFFEDSIANLNNRLGSTEAKAEDLESRNAKLHQELEVANQLATDTSNSSKLEEQVQRLEAEVAKLVSDKKDLVDRATTLPERYKRKDLSPAEKVLVKAILSQAQAAHEQNLVEKTNELRAKQLALERVKAELTDSQATVRRMCQEKAALGQGANWLPSSPHLDLRLSVTNDTQPTSAALGIQTSVTLGERPPTKETSFAKMDADDLSDITNLSDEENTNKNNLKRSRSPANPLGDVTGKRRNVPRKASASKSASISAPPAAATSPAVRKKPAGPQTATKPKQKKPRHY</sequence>
<reference evidence="3" key="1">
    <citation type="submission" date="2020-11" db="EMBL/GenBank/DDBJ databases">
        <authorList>
            <consortium name="DOE Joint Genome Institute"/>
            <person name="Ahrendt S."/>
            <person name="Riley R."/>
            <person name="Andreopoulos W."/>
            <person name="Labutti K."/>
            <person name="Pangilinan J."/>
            <person name="Ruiz-Duenas F.J."/>
            <person name="Barrasa J.M."/>
            <person name="Sanchez-Garcia M."/>
            <person name="Camarero S."/>
            <person name="Miyauchi S."/>
            <person name="Serrano A."/>
            <person name="Linde D."/>
            <person name="Babiker R."/>
            <person name="Drula E."/>
            <person name="Ayuso-Fernandez I."/>
            <person name="Pacheco R."/>
            <person name="Padilla G."/>
            <person name="Ferreira P."/>
            <person name="Barriuso J."/>
            <person name="Kellner H."/>
            <person name="Castanera R."/>
            <person name="Alfaro M."/>
            <person name="Ramirez L."/>
            <person name="Pisabarro A.G."/>
            <person name="Kuo A."/>
            <person name="Tritt A."/>
            <person name="Lipzen A."/>
            <person name="He G."/>
            <person name="Yan M."/>
            <person name="Ng V."/>
            <person name="Cullen D."/>
            <person name="Martin F."/>
            <person name="Rosso M.-N."/>
            <person name="Henrissat B."/>
            <person name="Hibbett D."/>
            <person name="Martinez A.T."/>
            <person name="Grigoriev I.V."/>
        </authorList>
    </citation>
    <scope>NUCLEOTIDE SEQUENCE</scope>
    <source>
        <strain evidence="3">CBS 506.95</strain>
    </source>
</reference>
<feature type="region of interest" description="Disordered" evidence="2">
    <location>
        <begin position="119"/>
        <end position="163"/>
    </location>
</feature>
<proteinExistence type="predicted"/>
<evidence type="ECO:0000256" key="2">
    <source>
        <dbReference type="SAM" id="MobiDB-lite"/>
    </source>
</evidence>
<evidence type="ECO:0000313" key="3">
    <source>
        <dbReference type="EMBL" id="KAF9524394.1"/>
    </source>
</evidence>
<feature type="coiled-coil region" evidence="1">
    <location>
        <begin position="838"/>
        <end position="872"/>
    </location>
</feature>
<feature type="coiled-coil region" evidence="1">
    <location>
        <begin position="205"/>
        <end position="288"/>
    </location>
</feature>
<dbReference type="PANTHER" id="PTHR23159:SF60">
    <property type="entry name" value="SPINDLE ASSEMBLY ABNORMAL PROTEIN 4"/>
    <property type="match status" value="1"/>
</dbReference>
<gene>
    <name evidence="3" type="ORF">CPB83DRAFT_909937</name>
</gene>
<feature type="region of interest" description="Disordered" evidence="2">
    <location>
        <begin position="24"/>
        <end position="49"/>
    </location>
</feature>
<feature type="coiled-coil region" evidence="1">
    <location>
        <begin position="351"/>
        <end position="434"/>
    </location>
</feature>
<organism evidence="3 4">
    <name type="scientific">Crepidotus variabilis</name>
    <dbReference type="NCBI Taxonomy" id="179855"/>
    <lineage>
        <taxon>Eukaryota</taxon>
        <taxon>Fungi</taxon>
        <taxon>Dikarya</taxon>
        <taxon>Basidiomycota</taxon>
        <taxon>Agaricomycotina</taxon>
        <taxon>Agaricomycetes</taxon>
        <taxon>Agaricomycetidae</taxon>
        <taxon>Agaricales</taxon>
        <taxon>Agaricineae</taxon>
        <taxon>Crepidotaceae</taxon>
        <taxon>Crepidotus</taxon>
    </lineage>
</organism>